<dbReference type="EMBL" id="JBEPSM010000002">
    <property type="protein sequence ID" value="MET4635156.1"/>
    <property type="molecule type" value="Genomic_DNA"/>
</dbReference>
<feature type="domain" description="SGNH hydrolase-type esterase" evidence="1">
    <location>
        <begin position="17"/>
        <end position="209"/>
    </location>
</feature>
<protein>
    <submittedName>
        <fullName evidence="2">Lysophospholipase L1-like esterase</fullName>
    </submittedName>
</protein>
<dbReference type="InterPro" id="IPR013830">
    <property type="entry name" value="SGNH_hydro"/>
</dbReference>
<dbReference type="CDD" id="cd01839">
    <property type="entry name" value="SGNH_arylesterase_like"/>
    <property type="match status" value="1"/>
</dbReference>
<proteinExistence type="predicted"/>
<sequence length="224" mass="23818">MEMARAEESPMKTVMVYGDSNSWGAEPQPQRGVGGRFAPDVRWPGVMQKILGNSVQVIAEGLNGRTTCVDDPVEGHHKNGARFLQVAIETHMPLDLVIIKLGTNDLKARLSMQAGDIADGAVRLADIVLGSATGPQGRAPKVLLVVPATLSKLGWLTEMFEGGTEKSRKLAAEFARATKGRNIEMFDAGSVIASSEVDGIHLDADAHRILGEALGARVGKILAD</sequence>
<reference evidence="2 3" key="1">
    <citation type="submission" date="2024-06" db="EMBL/GenBank/DDBJ databases">
        <title>Sorghum-associated microbial communities from plants grown in Nebraska, USA.</title>
        <authorList>
            <person name="Schachtman D."/>
        </authorList>
    </citation>
    <scope>NUCLEOTIDE SEQUENCE [LARGE SCALE GENOMIC DNA]</scope>
    <source>
        <strain evidence="2 3">3207</strain>
    </source>
</reference>
<keyword evidence="3" id="KW-1185">Reference proteome</keyword>
<evidence type="ECO:0000313" key="3">
    <source>
        <dbReference type="Proteomes" id="UP001549321"/>
    </source>
</evidence>
<name>A0ABV2R3B0_9HYPH</name>
<dbReference type="SUPFAM" id="SSF52266">
    <property type="entry name" value="SGNH hydrolase"/>
    <property type="match status" value="1"/>
</dbReference>
<dbReference type="Pfam" id="PF13472">
    <property type="entry name" value="Lipase_GDSL_2"/>
    <property type="match status" value="1"/>
</dbReference>
<dbReference type="InterPro" id="IPR036514">
    <property type="entry name" value="SGNH_hydro_sf"/>
</dbReference>
<evidence type="ECO:0000313" key="2">
    <source>
        <dbReference type="EMBL" id="MET4635156.1"/>
    </source>
</evidence>
<evidence type="ECO:0000259" key="1">
    <source>
        <dbReference type="Pfam" id="PF13472"/>
    </source>
</evidence>
<accession>A0ABV2R3B0</accession>
<dbReference type="Gene3D" id="3.40.50.1110">
    <property type="entry name" value="SGNH hydrolase"/>
    <property type="match status" value="1"/>
</dbReference>
<comment type="caution">
    <text evidence="2">The sequence shown here is derived from an EMBL/GenBank/DDBJ whole genome shotgun (WGS) entry which is preliminary data.</text>
</comment>
<organism evidence="2 3">
    <name type="scientific">Kaistia defluvii</name>
    <dbReference type="NCBI Taxonomy" id="410841"/>
    <lineage>
        <taxon>Bacteria</taxon>
        <taxon>Pseudomonadati</taxon>
        <taxon>Pseudomonadota</taxon>
        <taxon>Alphaproteobacteria</taxon>
        <taxon>Hyphomicrobiales</taxon>
        <taxon>Kaistiaceae</taxon>
        <taxon>Kaistia</taxon>
    </lineage>
</organism>
<gene>
    <name evidence="2" type="ORF">ABIE08_003102</name>
</gene>
<dbReference type="Proteomes" id="UP001549321">
    <property type="component" value="Unassembled WGS sequence"/>
</dbReference>